<proteinExistence type="predicted"/>
<dbReference type="CDD" id="cd07812">
    <property type="entry name" value="SRPBCC"/>
    <property type="match status" value="1"/>
</dbReference>
<feature type="domain" description="Methyltransferase type 11" evidence="1">
    <location>
        <begin position="208"/>
        <end position="318"/>
    </location>
</feature>
<keyword evidence="3" id="KW-1185">Reference proteome</keyword>
<dbReference type="InterPro" id="IPR023393">
    <property type="entry name" value="START-like_dom_sf"/>
</dbReference>
<dbReference type="Gene3D" id="3.30.530.20">
    <property type="match status" value="1"/>
</dbReference>
<evidence type="ECO:0000313" key="2">
    <source>
        <dbReference type="EMBL" id="KAK4499767.1"/>
    </source>
</evidence>
<dbReference type="Gene3D" id="3.40.50.150">
    <property type="entry name" value="Vaccinia Virus protein VP39"/>
    <property type="match status" value="1"/>
</dbReference>
<sequence length="509" mass="56303">MGKFSITGETVFDYPAEVVYDFVSNPHNWGKTYKGSAGMQDRNLKVPLQLGDTWTEKVTLPPNMYLSTWRLITAERPRKFAFQQTNQIGMKEDGTGGVDGFTTITYTFEDNIGEGKTLFTRNLTGELPRGVGIPDDLLTGKNLIIEVLTPSAEMDEKTGSGENWSRVADIFARVANEKDPLSANGRGNKEMLDVVDAVLPLSNASYILDVGSGPGQVLKGVLGSKGASQIPKDARIVATDIAEAFVKMLLDERQKKVEAGENIWKRVEVTQWDARQLAEVGDNEVSHLLAGHCYVAMKDEGQGLKQALRVLKPGGLFVETSLGDTEWAHLPAFVSEVRPEKKAHSLSENAQSWWTAESVKKKLTDIGFKNVQAKEYPVSMLMQSYEEVMVFIWEGFPFMNSFTEDMSAAEIARAKELTMKYLKEKHPSEPLRLQGTDEKQEVMRVPEDSGFSVKYRPKSVAVINLDQQTVTAVAGPSPYVRAALRSLGRTGEPLFGPNEGFQEKHGNVA</sequence>
<evidence type="ECO:0000259" key="1">
    <source>
        <dbReference type="Pfam" id="PF08241"/>
    </source>
</evidence>
<gene>
    <name evidence="2" type="ORF">PRZ48_007953</name>
</gene>
<reference evidence="2 3" key="1">
    <citation type="journal article" date="2023" name="G3 (Bethesda)">
        <title>A chromosome-level genome assembly of Zasmidium syzygii isolated from banana leaves.</title>
        <authorList>
            <person name="van Westerhoven A.C."/>
            <person name="Mehrabi R."/>
            <person name="Talebi R."/>
            <person name="Steentjes M.B.F."/>
            <person name="Corcolon B."/>
            <person name="Chong P.A."/>
            <person name="Kema G.H.J."/>
            <person name="Seidl M.F."/>
        </authorList>
    </citation>
    <scope>NUCLEOTIDE SEQUENCE [LARGE SCALE GENOMIC DNA]</scope>
    <source>
        <strain evidence="2 3">P124</strain>
    </source>
</reference>
<evidence type="ECO:0000313" key="3">
    <source>
        <dbReference type="Proteomes" id="UP001305779"/>
    </source>
</evidence>
<comment type="caution">
    <text evidence="2">The sequence shown here is derived from an EMBL/GenBank/DDBJ whole genome shotgun (WGS) entry which is preliminary data.</text>
</comment>
<accession>A0ABR0EE74</accession>
<dbReference type="Proteomes" id="UP001305779">
    <property type="component" value="Unassembled WGS sequence"/>
</dbReference>
<dbReference type="InterPro" id="IPR029063">
    <property type="entry name" value="SAM-dependent_MTases_sf"/>
</dbReference>
<name>A0ABR0EE74_ZASCE</name>
<dbReference type="CDD" id="cd02440">
    <property type="entry name" value="AdoMet_MTases"/>
    <property type="match status" value="1"/>
</dbReference>
<dbReference type="SUPFAM" id="SSF55961">
    <property type="entry name" value="Bet v1-like"/>
    <property type="match status" value="1"/>
</dbReference>
<dbReference type="Pfam" id="PF08241">
    <property type="entry name" value="Methyltransf_11"/>
    <property type="match status" value="1"/>
</dbReference>
<dbReference type="EMBL" id="JAXOVC010000006">
    <property type="protein sequence ID" value="KAK4499767.1"/>
    <property type="molecule type" value="Genomic_DNA"/>
</dbReference>
<dbReference type="SUPFAM" id="SSF53335">
    <property type="entry name" value="S-adenosyl-L-methionine-dependent methyltransferases"/>
    <property type="match status" value="1"/>
</dbReference>
<protein>
    <recommendedName>
        <fullName evidence="1">Methyltransferase type 11 domain-containing protein</fullName>
    </recommendedName>
</protein>
<dbReference type="InterPro" id="IPR013216">
    <property type="entry name" value="Methyltransf_11"/>
</dbReference>
<organism evidence="2 3">
    <name type="scientific">Zasmidium cellare</name>
    <name type="common">Wine cellar mold</name>
    <name type="synonym">Racodium cellare</name>
    <dbReference type="NCBI Taxonomy" id="395010"/>
    <lineage>
        <taxon>Eukaryota</taxon>
        <taxon>Fungi</taxon>
        <taxon>Dikarya</taxon>
        <taxon>Ascomycota</taxon>
        <taxon>Pezizomycotina</taxon>
        <taxon>Dothideomycetes</taxon>
        <taxon>Dothideomycetidae</taxon>
        <taxon>Mycosphaerellales</taxon>
        <taxon>Mycosphaerellaceae</taxon>
        <taxon>Zasmidium</taxon>
    </lineage>
</organism>